<dbReference type="RefSeq" id="WP_249285365.1">
    <property type="nucleotide sequence ID" value="NZ_JACRSO010000003.1"/>
</dbReference>
<dbReference type="Proteomes" id="UP000654279">
    <property type="component" value="Unassembled WGS sequence"/>
</dbReference>
<dbReference type="InterPro" id="IPR006197">
    <property type="entry name" value="Peptidase_S24_LexA"/>
</dbReference>
<evidence type="ECO:0000256" key="4">
    <source>
        <dbReference type="ARBA" id="ARBA00022813"/>
    </source>
</evidence>
<evidence type="ECO:0000256" key="2">
    <source>
        <dbReference type="ARBA" id="ARBA00022763"/>
    </source>
</evidence>
<dbReference type="SUPFAM" id="SSF47413">
    <property type="entry name" value="lambda repressor-like DNA-binding domains"/>
    <property type="match status" value="1"/>
</dbReference>
<dbReference type="EMBL" id="JACRSO010000003">
    <property type="protein sequence ID" value="MBC8529535.1"/>
    <property type="molecule type" value="Genomic_DNA"/>
</dbReference>
<dbReference type="InterPro" id="IPR015927">
    <property type="entry name" value="Peptidase_S24_S26A/B/C"/>
</dbReference>
<accession>A0A926HND2</accession>
<proteinExistence type="inferred from homology"/>
<gene>
    <name evidence="9" type="ORF">H8699_08870</name>
</gene>
<dbReference type="SUPFAM" id="SSF51306">
    <property type="entry name" value="LexA/Signal peptidase"/>
    <property type="match status" value="1"/>
</dbReference>
<evidence type="ECO:0000256" key="7">
    <source>
        <dbReference type="RuleBase" id="RU003991"/>
    </source>
</evidence>
<name>A0A926HND2_9FIRM</name>
<dbReference type="GO" id="GO:0003677">
    <property type="term" value="F:DNA binding"/>
    <property type="evidence" value="ECO:0007669"/>
    <property type="project" value="InterPro"/>
</dbReference>
<evidence type="ECO:0000256" key="3">
    <source>
        <dbReference type="ARBA" id="ARBA00022801"/>
    </source>
</evidence>
<dbReference type="InterPro" id="IPR036286">
    <property type="entry name" value="LexA/Signal_pep-like_sf"/>
</dbReference>
<keyword evidence="4 7" id="KW-0068">Autocatalytic cleavage</keyword>
<dbReference type="PROSITE" id="PS50943">
    <property type="entry name" value="HTH_CROC1"/>
    <property type="match status" value="1"/>
</dbReference>
<comment type="caution">
    <text evidence="9">The sequence shown here is derived from an EMBL/GenBank/DDBJ whole genome shotgun (WGS) entry which is preliminary data.</text>
</comment>
<dbReference type="CDD" id="cd06529">
    <property type="entry name" value="S24_LexA-like"/>
    <property type="match status" value="1"/>
</dbReference>
<dbReference type="PANTHER" id="PTHR33516:SF2">
    <property type="entry name" value="LEXA REPRESSOR-RELATED"/>
    <property type="match status" value="1"/>
</dbReference>
<reference evidence="9" key="1">
    <citation type="submission" date="2020-08" db="EMBL/GenBank/DDBJ databases">
        <title>Genome public.</title>
        <authorList>
            <person name="Liu C."/>
            <person name="Sun Q."/>
        </authorList>
    </citation>
    <scope>NUCLEOTIDE SEQUENCE</scope>
    <source>
        <strain evidence="9">NSJ-44</strain>
    </source>
</reference>
<dbReference type="Pfam" id="PF01381">
    <property type="entry name" value="HTH_3"/>
    <property type="match status" value="1"/>
</dbReference>
<keyword evidence="6" id="KW-0742">SOS response</keyword>
<sequence>MFSDRLRAARSQLGYSQRAVAEKLSISQQAYARYEAGTSSPNPEMLGRIAHLLGVSADFLLGRPMASPAKGAVQIPVLGRVVAGIPMEAIETVIDYEEIPEEMAAAHQYFALKITGDSMEPKFSAGDVVIVRQQDTVQTGDIAIVLVNGDDATIKRVKLSPEGIMLIPTNAAYEPMFYTNAQIESLPVRILGKVVELRAKF</sequence>
<evidence type="ECO:0000259" key="8">
    <source>
        <dbReference type="PROSITE" id="PS50943"/>
    </source>
</evidence>
<dbReference type="SMART" id="SM00530">
    <property type="entry name" value="HTH_XRE"/>
    <property type="match status" value="1"/>
</dbReference>
<dbReference type="Gene3D" id="1.10.260.40">
    <property type="entry name" value="lambda repressor-like DNA-binding domains"/>
    <property type="match status" value="1"/>
</dbReference>
<evidence type="ECO:0000256" key="1">
    <source>
        <dbReference type="ARBA" id="ARBA00007484"/>
    </source>
</evidence>
<dbReference type="PANTHER" id="PTHR33516">
    <property type="entry name" value="LEXA REPRESSOR"/>
    <property type="match status" value="1"/>
</dbReference>
<dbReference type="InterPro" id="IPR039418">
    <property type="entry name" value="LexA-like"/>
</dbReference>
<dbReference type="GO" id="GO:0006355">
    <property type="term" value="P:regulation of DNA-templated transcription"/>
    <property type="evidence" value="ECO:0007669"/>
    <property type="project" value="InterPro"/>
</dbReference>
<dbReference type="AlphaFoldDB" id="A0A926HND2"/>
<evidence type="ECO:0000313" key="10">
    <source>
        <dbReference type="Proteomes" id="UP000654279"/>
    </source>
</evidence>
<dbReference type="GO" id="GO:0006281">
    <property type="term" value="P:DNA repair"/>
    <property type="evidence" value="ECO:0007669"/>
    <property type="project" value="UniProtKB-KW"/>
</dbReference>
<evidence type="ECO:0000256" key="6">
    <source>
        <dbReference type="ARBA" id="ARBA00023236"/>
    </source>
</evidence>
<dbReference type="Gene3D" id="2.10.109.10">
    <property type="entry name" value="Umud Fragment, subunit A"/>
    <property type="match status" value="1"/>
</dbReference>
<evidence type="ECO:0000256" key="5">
    <source>
        <dbReference type="ARBA" id="ARBA00023204"/>
    </source>
</evidence>
<dbReference type="InterPro" id="IPR010982">
    <property type="entry name" value="Lambda_DNA-bd_dom_sf"/>
</dbReference>
<dbReference type="PRINTS" id="PR00726">
    <property type="entry name" value="LEXASERPTASE"/>
</dbReference>
<dbReference type="CDD" id="cd00093">
    <property type="entry name" value="HTH_XRE"/>
    <property type="match status" value="1"/>
</dbReference>
<keyword evidence="2" id="KW-0227">DNA damage</keyword>
<keyword evidence="3 7" id="KW-0378">Hydrolase</keyword>
<protein>
    <submittedName>
        <fullName evidence="9">Helix-turn-helix domain-containing protein</fullName>
    </submittedName>
</protein>
<dbReference type="InterPro" id="IPR001387">
    <property type="entry name" value="Cro/C1-type_HTH"/>
</dbReference>
<dbReference type="GO" id="GO:0009432">
    <property type="term" value="P:SOS response"/>
    <property type="evidence" value="ECO:0007669"/>
    <property type="project" value="UniProtKB-KW"/>
</dbReference>
<dbReference type="Pfam" id="PF00717">
    <property type="entry name" value="Peptidase_S24"/>
    <property type="match status" value="1"/>
</dbReference>
<dbReference type="GO" id="GO:0016787">
    <property type="term" value="F:hydrolase activity"/>
    <property type="evidence" value="ECO:0007669"/>
    <property type="project" value="UniProtKB-KW"/>
</dbReference>
<dbReference type="InterPro" id="IPR050077">
    <property type="entry name" value="LexA_repressor"/>
</dbReference>
<keyword evidence="10" id="KW-1185">Reference proteome</keyword>
<organism evidence="9 10">
    <name type="scientific">Luoshenia tenuis</name>
    <dbReference type="NCBI Taxonomy" id="2763654"/>
    <lineage>
        <taxon>Bacteria</taxon>
        <taxon>Bacillati</taxon>
        <taxon>Bacillota</taxon>
        <taxon>Clostridia</taxon>
        <taxon>Christensenellales</taxon>
        <taxon>Christensenellaceae</taxon>
        <taxon>Luoshenia</taxon>
    </lineage>
</organism>
<keyword evidence="5" id="KW-0234">DNA repair</keyword>
<comment type="similarity">
    <text evidence="1 7">Belongs to the peptidase S24 family.</text>
</comment>
<evidence type="ECO:0000313" key="9">
    <source>
        <dbReference type="EMBL" id="MBC8529535.1"/>
    </source>
</evidence>
<feature type="domain" description="HTH cro/C1-type" evidence="8">
    <location>
        <begin position="6"/>
        <end position="60"/>
    </location>
</feature>